<sequence>MSKKLICHAPHEPYFTVSNIYSVAREETNEDGVPFLIIIDNEGDEYSIAAVTGHGEYSYDFNFYLMEE</sequence>
<name>W7YUK1_9BACL</name>
<accession>W7YUK1</accession>
<evidence type="ECO:0000313" key="1">
    <source>
        <dbReference type="EMBL" id="GAF10898.1"/>
    </source>
</evidence>
<evidence type="ECO:0000313" key="2">
    <source>
        <dbReference type="Proteomes" id="UP000019364"/>
    </source>
</evidence>
<comment type="caution">
    <text evidence="1">The sequence shown here is derived from an EMBL/GenBank/DDBJ whole genome shotgun (WGS) entry which is preliminary data.</text>
</comment>
<protein>
    <submittedName>
        <fullName evidence="1">Uncharacterized protein</fullName>
    </submittedName>
</protein>
<dbReference type="Proteomes" id="UP000019364">
    <property type="component" value="Unassembled WGS sequence"/>
</dbReference>
<dbReference type="RefSeq" id="WP_036653766.1">
    <property type="nucleotide sequence ID" value="NZ_BAVZ01000046.1"/>
</dbReference>
<dbReference type="AlphaFoldDB" id="W7YUK1"/>
<gene>
    <name evidence="1" type="ORF">JCM16418_5131</name>
</gene>
<organism evidence="1 2">
    <name type="scientific">Paenibacillus pini JCM 16418</name>
    <dbReference type="NCBI Taxonomy" id="1236976"/>
    <lineage>
        <taxon>Bacteria</taxon>
        <taxon>Bacillati</taxon>
        <taxon>Bacillota</taxon>
        <taxon>Bacilli</taxon>
        <taxon>Bacillales</taxon>
        <taxon>Paenibacillaceae</taxon>
        <taxon>Paenibacillus</taxon>
    </lineage>
</organism>
<proteinExistence type="predicted"/>
<dbReference type="EMBL" id="BAVZ01000046">
    <property type="protein sequence ID" value="GAF10898.1"/>
    <property type="molecule type" value="Genomic_DNA"/>
</dbReference>
<keyword evidence="2" id="KW-1185">Reference proteome</keyword>
<reference evidence="1 2" key="1">
    <citation type="journal article" date="2014" name="Genome Announc.">
        <title>Draft Genome Sequence of Paenibacillus pini JCM 16418T, Isolated from the Rhizosphere of Pine Tree.</title>
        <authorList>
            <person name="Yuki M."/>
            <person name="Oshima K."/>
            <person name="Suda W."/>
            <person name="Oshida Y."/>
            <person name="Kitamura K."/>
            <person name="Iida Y."/>
            <person name="Hattori M."/>
            <person name="Ohkuma M."/>
        </authorList>
    </citation>
    <scope>NUCLEOTIDE SEQUENCE [LARGE SCALE GENOMIC DNA]</scope>
    <source>
        <strain evidence="1 2">JCM 16418</strain>
    </source>
</reference>